<reference evidence="3" key="1">
    <citation type="journal article" date="2019" name="Int. J. Syst. Evol. Microbiol.">
        <title>The Global Catalogue of Microorganisms (GCM) 10K type strain sequencing project: providing services to taxonomists for standard genome sequencing and annotation.</title>
        <authorList>
            <consortium name="The Broad Institute Genomics Platform"/>
            <consortium name="The Broad Institute Genome Sequencing Center for Infectious Disease"/>
            <person name="Wu L."/>
            <person name="Ma J."/>
        </authorList>
    </citation>
    <scope>NUCLEOTIDE SEQUENCE [LARGE SCALE GENOMIC DNA]</scope>
    <source>
        <strain evidence="3">NBRC 108725</strain>
    </source>
</reference>
<dbReference type="Proteomes" id="UP001321498">
    <property type="component" value="Chromosome"/>
</dbReference>
<gene>
    <name evidence="2" type="ORF">GCM10025866_18380</name>
</gene>
<evidence type="ECO:0000313" key="3">
    <source>
        <dbReference type="Proteomes" id="UP001321498"/>
    </source>
</evidence>
<evidence type="ECO:0000313" key="2">
    <source>
        <dbReference type="EMBL" id="BDZ45929.1"/>
    </source>
</evidence>
<keyword evidence="1" id="KW-1133">Transmembrane helix</keyword>
<evidence type="ECO:0000256" key="1">
    <source>
        <dbReference type="SAM" id="Phobius"/>
    </source>
</evidence>
<feature type="transmembrane region" description="Helical" evidence="1">
    <location>
        <begin position="13"/>
        <end position="35"/>
    </location>
</feature>
<dbReference type="EMBL" id="AP027731">
    <property type="protein sequence ID" value="BDZ45929.1"/>
    <property type="molecule type" value="Genomic_DNA"/>
</dbReference>
<accession>A0ABN6XLW7</accession>
<protein>
    <submittedName>
        <fullName evidence="2">Uncharacterized protein</fullName>
    </submittedName>
</protein>
<keyword evidence="1" id="KW-0472">Membrane</keyword>
<proteinExistence type="predicted"/>
<keyword evidence="1" id="KW-0812">Transmembrane</keyword>
<sequence>MLLSWFRFTDLDAAWLLVPLGYLIVDNGRFFGLVLSDFLRRLHRGPPP</sequence>
<organism evidence="2 3">
    <name type="scientific">Naasia aerilata</name>
    <dbReference type="NCBI Taxonomy" id="1162966"/>
    <lineage>
        <taxon>Bacteria</taxon>
        <taxon>Bacillati</taxon>
        <taxon>Actinomycetota</taxon>
        <taxon>Actinomycetes</taxon>
        <taxon>Micrococcales</taxon>
        <taxon>Microbacteriaceae</taxon>
        <taxon>Naasia</taxon>
    </lineage>
</organism>
<name>A0ABN6XLW7_9MICO</name>
<keyword evidence="3" id="KW-1185">Reference proteome</keyword>